<protein>
    <recommendedName>
        <fullName evidence="1">diguanylate cyclase</fullName>
        <ecNumber evidence="1">2.7.7.65</ecNumber>
    </recommendedName>
</protein>
<dbReference type="PROSITE" id="PS50887">
    <property type="entry name" value="GGDEF"/>
    <property type="match status" value="1"/>
</dbReference>
<evidence type="ECO:0000313" key="5">
    <source>
        <dbReference type="EMBL" id="HAE93627.1"/>
    </source>
</evidence>
<feature type="compositionally biased region" description="Polar residues" evidence="2">
    <location>
        <begin position="258"/>
        <end position="273"/>
    </location>
</feature>
<dbReference type="GO" id="GO:1902201">
    <property type="term" value="P:negative regulation of bacterial-type flagellum-dependent cell motility"/>
    <property type="evidence" value="ECO:0007669"/>
    <property type="project" value="TreeGrafter"/>
</dbReference>
<dbReference type="InterPro" id="IPR000160">
    <property type="entry name" value="GGDEF_dom"/>
</dbReference>
<sequence length="273" mass="29411">MRLCDQSPVGQGDAMSISQDVSNAIRTGVLVIAGSVLASVVMVAIWIQALPEITPIDVLIMAAIMPMLIAPVFCYFVLKDHIRAARLARENYRLAHMDELTGLPNRRAFFEAARQIQARAGFVGHHFYCAIADVDNFKRVNDQLGHEAGDQVLREIAATLNAKAPVDSIVARLGGEEFSMAGMFPSEADAARAFRALVAVVDRTPILTPDGPLPVTISLGYCEGSRTTELSSILSQADRALYAAKRGGKNRALDFNHPSRQTGSFTRSAGTAA</sequence>
<evidence type="ECO:0000256" key="3">
    <source>
        <dbReference type="SAM" id="Phobius"/>
    </source>
</evidence>
<dbReference type="PANTHER" id="PTHR45138:SF24">
    <property type="entry name" value="DIGUANYLATE CYCLASE DGCC-RELATED"/>
    <property type="match status" value="1"/>
</dbReference>
<dbReference type="PANTHER" id="PTHR45138">
    <property type="entry name" value="REGULATORY COMPONENTS OF SENSORY TRANSDUCTION SYSTEM"/>
    <property type="match status" value="1"/>
</dbReference>
<name>A0A3B9KYE1_9PROT</name>
<gene>
    <name evidence="5" type="ORF">DCG65_03645</name>
</gene>
<dbReference type="Proteomes" id="UP000259173">
    <property type="component" value="Unassembled WGS sequence"/>
</dbReference>
<dbReference type="EMBL" id="DMBR01000106">
    <property type="protein sequence ID" value="HAE93627.1"/>
    <property type="molecule type" value="Genomic_DNA"/>
</dbReference>
<evidence type="ECO:0000256" key="2">
    <source>
        <dbReference type="SAM" id="MobiDB-lite"/>
    </source>
</evidence>
<accession>A0A3B9KYE1</accession>
<keyword evidence="3" id="KW-0812">Transmembrane</keyword>
<feature type="region of interest" description="Disordered" evidence="2">
    <location>
        <begin position="252"/>
        <end position="273"/>
    </location>
</feature>
<dbReference type="InterPro" id="IPR050469">
    <property type="entry name" value="Diguanylate_Cyclase"/>
</dbReference>
<dbReference type="GO" id="GO:0005886">
    <property type="term" value="C:plasma membrane"/>
    <property type="evidence" value="ECO:0007669"/>
    <property type="project" value="TreeGrafter"/>
</dbReference>
<feature type="transmembrane region" description="Helical" evidence="3">
    <location>
        <begin position="24"/>
        <end position="47"/>
    </location>
</feature>
<dbReference type="GO" id="GO:0052621">
    <property type="term" value="F:diguanylate cyclase activity"/>
    <property type="evidence" value="ECO:0007669"/>
    <property type="project" value="UniProtKB-EC"/>
</dbReference>
<dbReference type="InterPro" id="IPR043128">
    <property type="entry name" value="Rev_trsase/Diguanyl_cyclase"/>
</dbReference>
<evidence type="ECO:0000259" key="4">
    <source>
        <dbReference type="PROSITE" id="PS50887"/>
    </source>
</evidence>
<dbReference type="InterPro" id="IPR029787">
    <property type="entry name" value="Nucleotide_cyclase"/>
</dbReference>
<dbReference type="CDD" id="cd01949">
    <property type="entry name" value="GGDEF"/>
    <property type="match status" value="1"/>
</dbReference>
<feature type="transmembrane region" description="Helical" evidence="3">
    <location>
        <begin position="59"/>
        <end position="78"/>
    </location>
</feature>
<dbReference type="AlphaFoldDB" id="A0A3B9KYE1"/>
<proteinExistence type="predicted"/>
<dbReference type="SUPFAM" id="SSF55073">
    <property type="entry name" value="Nucleotide cyclase"/>
    <property type="match status" value="1"/>
</dbReference>
<evidence type="ECO:0000256" key="1">
    <source>
        <dbReference type="ARBA" id="ARBA00012528"/>
    </source>
</evidence>
<organism evidence="5 6">
    <name type="scientific">Hyphomonas atlantica</name>
    <dbReference type="NCBI Taxonomy" id="1280948"/>
    <lineage>
        <taxon>Bacteria</taxon>
        <taxon>Pseudomonadati</taxon>
        <taxon>Pseudomonadota</taxon>
        <taxon>Alphaproteobacteria</taxon>
        <taxon>Hyphomonadales</taxon>
        <taxon>Hyphomonadaceae</taxon>
        <taxon>Hyphomonas</taxon>
    </lineage>
</organism>
<dbReference type="GO" id="GO:0043709">
    <property type="term" value="P:cell adhesion involved in single-species biofilm formation"/>
    <property type="evidence" value="ECO:0007669"/>
    <property type="project" value="TreeGrafter"/>
</dbReference>
<feature type="domain" description="GGDEF" evidence="4">
    <location>
        <begin position="125"/>
        <end position="257"/>
    </location>
</feature>
<dbReference type="NCBIfam" id="TIGR00254">
    <property type="entry name" value="GGDEF"/>
    <property type="match status" value="1"/>
</dbReference>
<keyword evidence="3" id="KW-1133">Transmembrane helix</keyword>
<dbReference type="EC" id="2.7.7.65" evidence="1"/>
<dbReference type="SMART" id="SM00267">
    <property type="entry name" value="GGDEF"/>
    <property type="match status" value="1"/>
</dbReference>
<reference evidence="5 6" key="1">
    <citation type="journal article" date="2018" name="Nat. Biotechnol.">
        <title>A standardized bacterial taxonomy based on genome phylogeny substantially revises the tree of life.</title>
        <authorList>
            <person name="Parks D.H."/>
            <person name="Chuvochina M."/>
            <person name="Waite D.W."/>
            <person name="Rinke C."/>
            <person name="Skarshewski A."/>
            <person name="Chaumeil P.A."/>
            <person name="Hugenholtz P."/>
        </authorList>
    </citation>
    <scope>NUCLEOTIDE SEQUENCE [LARGE SCALE GENOMIC DNA]</scope>
    <source>
        <strain evidence="5">UBA8557</strain>
    </source>
</reference>
<dbReference type="Pfam" id="PF00990">
    <property type="entry name" value="GGDEF"/>
    <property type="match status" value="1"/>
</dbReference>
<comment type="caution">
    <text evidence="5">The sequence shown here is derived from an EMBL/GenBank/DDBJ whole genome shotgun (WGS) entry which is preliminary data.</text>
</comment>
<dbReference type="Gene3D" id="3.30.70.270">
    <property type="match status" value="1"/>
</dbReference>
<keyword evidence="3" id="KW-0472">Membrane</keyword>
<evidence type="ECO:0000313" key="6">
    <source>
        <dbReference type="Proteomes" id="UP000259173"/>
    </source>
</evidence>